<organism evidence="1 2">
    <name type="scientific">Cryptolaemus montrouzieri</name>
    <dbReference type="NCBI Taxonomy" id="559131"/>
    <lineage>
        <taxon>Eukaryota</taxon>
        <taxon>Metazoa</taxon>
        <taxon>Ecdysozoa</taxon>
        <taxon>Arthropoda</taxon>
        <taxon>Hexapoda</taxon>
        <taxon>Insecta</taxon>
        <taxon>Pterygota</taxon>
        <taxon>Neoptera</taxon>
        <taxon>Endopterygota</taxon>
        <taxon>Coleoptera</taxon>
        <taxon>Polyphaga</taxon>
        <taxon>Cucujiformia</taxon>
        <taxon>Coccinelloidea</taxon>
        <taxon>Coccinellidae</taxon>
        <taxon>Scymninae</taxon>
        <taxon>Scymnini</taxon>
        <taxon>Cryptolaemus</taxon>
    </lineage>
</organism>
<accession>A0ABD2MPG6</accession>
<sequence>MCKCPDGDRVMMEELFEKIKSRDRAYKDFKNCYDRKNKWQIFKQLRNSVVNLLKSKKNLNHFNKIDRFKNNSEVMWKTLKKLINFGDDFSPSCISYEIGTEKTVLRDNFLIAENFNK</sequence>
<protein>
    <submittedName>
        <fullName evidence="1">Uncharacterized protein</fullName>
    </submittedName>
</protein>
<name>A0ABD2MPG6_9CUCU</name>
<evidence type="ECO:0000313" key="2">
    <source>
        <dbReference type="Proteomes" id="UP001516400"/>
    </source>
</evidence>
<dbReference type="EMBL" id="JABFTP020000021">
    <property type="protein sequence ID" value="KAL3267986.1"/>
    <property type="molecule type" value="Genomic_DNA"/>
</dbReference>
<comment type="caution">
    <text evidence="1">The sequence shown here is derived from an EMBL/GenBank/DDBJ whole genome shotgun (WGS) entry which is preliminary data.</text>
</comment>
<proteinExistence type="predicted"/>
<gene>
    <name evidence="1" type="ORF">HHI36_007121</name>
</gene>
<keyword evidence="2" id="KW-1185">Reference proteome</keyword>
<reference evidence="1 2" key="1">
    <citation type="journal article" date="2021" name="BMC Biol.">
        <title>Horizontally acquired antibacterial genes associated with adaptive radiation of ladybird beetles.</title>
        <authorList>
            <person name="Li H.S."/>
            <person name="Tang X.F."/>
            <person name="Huang Y.H."/>
            <person name="Xu Z.Y."/>
            <person name="Chen M.L."/>
            <person name="Du X.Y."/>
            <person name="Qiu B.Y."/>
            <person name="Chen P.T."/>
            <person name="Zhang W."/>
            <person name="Slipinski A."/>
            <person name="Escalona H.E."/>
            <person name="Waterhouse R.M."/>
            <person name="Zwick A."/>
            <person name="Pang H."/>
        </authorList>
    </citation>
    <scope>NUCLEOTIDE SEQUENCE [LARGE SCALE GENOMIC DNA]</scope>
    <source>
        <strain evidence="1">SYSU2018</strain>
    </source>
</reference>
<dbReference type="AlphaFoldDB" id="A0ABD2MPG6"/>
<evidence type="ECO:0000313" key="1">
    <source>
        <dbReference type="EMBL" id="KAL3267986.1"/>
    </source>
</evidence>
<dbReference type="Proteomes" id="UP001516400">
    <property type="component" value="Unassembled WGS sequence"/>
</dbReference>